<name>A0ABQ2R887_9GAMM</name>
<dbReference type="Proteomes" id="UP000619118">
    <property type="component" value="Unassembled WGS sequence"/>
</dbReference>
<sequence length="206" mass="23205">MIKTSVNLYTADLIPPQQRLTFMRLAMTLLLLLGLSVAFYGIGSWQQNQLHIVHQQASADKDQLTAQKTQLEAQIAARKPDSALVAQVELEEQRLDLKTRLKDELSQRKNLISQGYSPMLTDLAAVADANVWLSHISIIQQDNAPQKIEFEGFGRHPQSIPLWIDRLKNTSTLKGYAFSAMTMDRGDDQPLMFKLTSQTADKEPVQ</sequence>
<comment type="caution">
    <text evidence="3">The sequence shown here is derived from an EMBL/GenBank/DDBJ whole genome shotgun (WGS) entry which is preliminary data.</text>
</comment>
<keyword evidence="4" id="KW-1185">Reference proteome</keyword>
<evidence type="ECO:0000313" key="3">
    <source>
        <dbReference type="EMBL" id="GGQ15202.1"/>
    </source>
</evidence>
<dbReference type="EMBL" id="BMQX01000008">
    <property type="protein sequence ID" value="GGQ15202.1"/>
    <property type="molecule type" value="Genomic_DNA"/>
</dbReference>
<evidence type="ECO:0000313" key="4">
    <source>
        <dbReference type="Proteomes" id="UP000619118"/>
    </source>
</evidence>
<protein>
    <submittedName>
        <fullName evidence="3">MSHA biogenesis protein MshI2</fullName>
    </submittedName>
</protein>
<reference evidence="4" key="1">
    <citation type="journal article" date="2019" name="Int. J. Syst. Evol. Microbiol.">
        <title>The Global Catalogue of Microorganisms (GCM) 10K type strain sequencing project: providing services to taxonomists for standard genome sequencing and annotation.</title>
        <authorList>
            <consortium name="The Broad Institute Genomics Platform"/>
            <consortium name="The Broad Institute Genome Sequencing Center for Infectious Disease"/>
            <person name="Wu L."/>
            <person name="Ma J."/>
        </authorList>
    </citation>
    <scope>NUCLEOTIDE SEQUENCE [LARGE SCALE GENOMIC DNA]</scope>
    <source>
        <strain evidence="4">JCM 32306</strain>
    </source>
</reference>
<feature type="transmembrane region" description="Helical" evidence="2">
    <location>
        <begin position="21"/>
        <end position="42"/>
    </location>
</feature>
<dbReference type="RefSeq" id="WP_160053583.1">
    <property type="nucleotide sequence ID" value="NZ_BMQX01000008.1"/>
</dbReference>
<accession>A0ABQ2R887</accession>
<evidence type="ECO:0000256" key="1">
    <source>
        <dbReference type="SAM" id="Coils"/>
    </source>
</evidence>
<keyword evidence="2" id="KW-0812">Transmembrane</keyword>
<keyword evidence="2" id="KW-0472">Membrane</keyword>
<keyword evidence="2" id="KW-1133">Transmembrane helix</keyword>
<feature type="coiled-coil region" evidence="1">
    <location>
        <begin position="54"/>
        <end position="108"/>
    </location>
</feature>
<organism evidence="3 4">
    <name type="scientific">Shewanella litoralis</name>
    <dbReference type="NCBI Taxonomy" id="2282700"/>
    <lineage>
        <taxon>Bacteria</taxon>
        <taxon>Pseudomonadati</taxon>
        <taxon>Pseudomonadota</taxon>
        <taxon>Gammaproteobacteria</taxon>
        <taxon>Alteromonadales</taxon>
        <taxon>Shewanellaceae</taxon>
        <taxon>Shewanella</taxon>
    </lineage>
</organism>
<evidence type="ECO:0000256" key="2">
    <source>
        <dbReference type="SAM" id="Phobius"/>
    </source>
</evidence>
<keyword evidence="1" id="KW-0175">Coiled coil</keyword>
<proteinExistence type="predicted"/>
<gene>
    <name evidence="3" type="primary">mshI2</name>
    <name evidence="3" type="ORF">GCM10009411_14600</name>
</gene>